<dbReference type="FunFam" id="1.10.238.10:FF:000003">
    <property type="entry name" value="Calmodulin A"/>
    <property type="match status" value="1"/>
</dbReference>
<dbReference type="Pfam" id="PF13405">
    <property type="entry name" value="EF-hand_6"/>
    <property type="match status" value="1"/>
</dbReference>
<dbReference type="PANTHER" id="PTHR23050">
    <property type="entry name" value="CALCIUM BINDING PROTEIN"/>
    <property type="match status" value="1"/>
</dbReference>
<evidence type="ECO:0000313" key="4">
    <source>
        <dbReference type="EMBL" id="KAA8525518.1"/>
    </source>
</evidence>
<keyword evidence="5" id="KW-1185">Reference proteome</keyword>
<dbReference type="CDD" id="cd00051">
    <property type="entry name" value="EFh"/>
    <property type="match status" value="1"/>
</dbReference>
<name>A0A5J5A6A1_9ASTE</name>
<dbReference type="EMBL" id="CM018046">
    <property type="protein sequence ID" value="KAA8525518.1"/>
    <property type="molecule type" value="Genomic_DNA"/>
</dbReference>
<keyword evidence="2" id="KW-0106">Calcium</keyword>
<proteinExistence type="predicted"/>
<dbReference type="InterPro" id="IPR002048">
    <property type="entry name" value="EF_hand_dom"/>
</dbReference>
<dbReference type="SUPFAM" id="SSF47473">
    <property type="entry name" value="EF-hand"/>
    <property type="match status" value="1"/>
</dbReference>
<organism evidence="4 5">
    <name type="scientific">Nyssa sinensis</name>
    <dbReference type="NCBI Taxonomy" id="561372"/>
    <lineage>
        <taxon>Eukaryota</taxon>
        <taxon>Viridiplantae</taxon>
        <taxon>Streptophyta</taxon>
        <taxon>Embryophyta</taxon>
        <taxon>Tracheophyta</taxon>
        <taxon>Spermatophyta</taxon>
        <taxon>Magnoliopsida</taxon>
        <taxon>eudicotyledons</taxon>
        <taxon>Gunneridae</taxon>
        <taxon>Pentapetalae</taxon>
        <taxon>asterids</taxon>
        <taxon>Cornales</taxon>
        <taxon>Nyssaceae</taxon>
        <taxon>Nyssa</taxon>
    </lineage>
</organism>
<dbReference type="GO" id="GO:0005509">
    <property type="term" value="F:calcium ion binding"/>
    <property type="evidence" value="ECO:0007669"/>
    <property type="project" value="InterPro"/>
</dbReference>
<evidence type="ECO:0000256" key="2">
    <source>
        <dbReference type="ARBA" id="ARBA00022837"/>
    </source>
</evidence>
<keyword evidence="1" id="KW-0677">Repeat</keyword>
<dbReference type="PROSITE" id="PS00018">
    <property type="entry name" value="EF_HAND_1"/>
    <property type="match status" value="1"/>
</dbReference>
<accession>A0A5J5A6A1</accession>
<dbReference type="PROSITE" id="PS50222">
    <property type="entry name" value="EF_HAND_2"/>
    <property type="match status" value="1"/>
</dbReference>
<evidence type="ECO:0000259" key="3">
    <source>
        <dbReference type="PROSITE" id="PS50222"/>
    </source>
</evidence>
<feature type="domain" description="EF-hand" evidence="3">
    <location>
        <begin position="46"/>
        <end position="81"/>
    </location>
</feature>
<gene>
    <name evidence="4" type="ORF">F0562_007373</name>
</gene>
<dbReference type="InterPro" id="IPR050145">
    <property type="entry name" value="Centrin_CML-like"/>
</dbReference>
<dbReference type="Proteomes" id="UP000325577">
    <property type="component" value="Linkage Group LG3"/>
</dbReference>
<evidence type="ECO:0000313" key="5">
    <source>
        <dbReference type="Proteomes" id="UP000325577"/>
    </source>
</evidence>
<dbReference type="InterPro" id="IPR011992">
    <property type="entry name" value="EF-hand-dom_pair"/>
</dbReference>
<dbReference type="OrthoDB" id="26525at2759"/>
<protein>
    <recommendedName>
        <fullName evidence="3">EF-hand domain-containing protein</fullName>
    </recommendedName>
</protein>
<evidence type="ECO:0000256" key="1">
    <source>
        <dbReference type="ARBA" id="ARBA00022737"/>
    </source>
</evidence>
<dbReference type="SMART" id="SM00054">
    <property type="entry name" value="EFh"/>
    <property type="match status" value="1"/>
</dbReference>
<dbReference type="Gene3D" id="1.10.238.10">
    <property type="entry name" value="EF-hand"/>
    <property type="match status" value="1"/>
</dbReference>
<dbReference type="InterPro" id="IPR018247">
    <property type="entry name" value="EF_Hand_1_Ca_BS"/>
</dbReference>
<dbReference type="AlphaFoldDB" id="A0A5J5A6A1"/>
<sequence length="101" mass="11009">MTDEMIVNGVVSEAVDQTVAEISGKEDYDLVVALVAPNLLPAKSLYTKEQLRQLFRMFDRDGNGYITAVELAHSMGKLGHALTAGELTGMNKEALVEALKR</sequence>
<reference evidence="4 5" key="1">
    <citation type="submission" date="2019-09" db="EMBL/GenBank/DDBJ databases">
        <title>A chromosome-level genome assembly of the Chinese tupelo Nyssa sinensis.</title>
        <authorList>
            <person name="Yang X."/>
            <person name="Kang M."/>
            <person name="Yang Y."/>
            <person name="Xiong H."/>
            <person name="Wang M."/>
            <person name="Zhang Z."/>
            <person name="Wang Z."/>
            <person name="Wu H."/>
            <person name="Ma T."/>
            <person name="Liu J."/>
            <person name="Xi Z."/>
        </authorList>
    </citation>
    <scope>NUCLEOTIDE SEQUENCE [LARGE SCALE GENOMIC DNA]</scope>
    <source>
        <strain evidence="4">J267</strain>
        <tissue evidence="4">Leaf</tissue>
    </source>
</reference>